<evidence type="ECO:0000256" key="6">
    <source>
        <dbReference type="ARBA" id="ARBA00022741"/>
    </source>
</evidence>
<keyword evidence="8" id="KW-0067">ATP-binding</keyword>
<reference evidence="15" key="1">
    <citation type="journal article" date="2007" name="J. Bacteriol.">
        <title>Similarity and differences in the Lactobacillus acidophilus group identified by polyphasic analysis and comparative genomics.</title>
        <authorList>
            <person name="Berger B."/>
            <person name="Pridmore R.D."/>
            <person name="Barretto C."/>
            <person name="Delmas-Julien F."/>
            <person name="Schreiber K."/>
            <person name="Arigoni F."/>
            <person name="Brussow H."/>
        </authorList>
    </citation>
    <scope>NUCLEOTIDE SEQUENCE</scope>
    <source>
        <strain evidence="15">ATCC 33200</strain>
    </source>
</reference>
<dbReference type="NCBIfam" id="TIGR01007">
    <property type="entry name" value="eps_fam"/>
    <property type="match status" value="1"/>
</dbReference>
<comment type="similarity">
    <text evidence="2">Belongs to the CpsD/CapB family.</text>
</comment>
<dbReference type="InterPro" id="IPR005702">
    <property type="entry name" value="Wzc-like_C"/>
</dbReference>
<evidence type="ECO:0000256" key="8">
    <source>
        <dbReference type="ARBA" id="ARBA00022840"/>
    </source>
</evidence>
<dbReference type="GO" id="GO:0045227">
    <property type="term" value="P:capsule polysaccharide biosynthetic process"/>
    <property type="evidence" value="ECO:0007669"/>
    <property type="project" value="UniProtKB-UniPathway"/>
</dbReference>
<comment type="pathway">
    <text evidence="1">Capsule biogenesis; capsule polysaccharide biosynthesis.</text>
</comment>
<dbReference type="CDD" id="cd05387">
    <property type="entry name" value="BY-kinase"/>
    <property type="match status" value="1"/>
</dbReference>
<evidence type="ECO:0000256" key="11">
    <source>
        <dbReference type="ARBA" id="ARBA00023169"/>
    </source>
</evidence>
<comment type="catalytic activity">
    <reaction evidence="13">
        <text>L-tyrosyl-[protein] + ATP = O-phospho-L-tyrosyl-[protein] + ADP + H(+)</text>
        <dbReference type="Rhea" id="RHEA:10596"/>
        <dbReference type="Rhea" id="RHEA-COMP:10136"/>
        <dbReference type="Rhea" id="RHEA-COMP:20101"/>
        <dbReference type="ChEBI" id="CHEBI:15378"/>
        <dbReference type="ChEBI" id="CHEBI:30616"/>
        <dbReference type="ChEBI" id="CHEBI:46858"/>
        <dbReference type="ChEBI" id="CHEBI:61978"/>
        <dbReference type="ChEBI" id="CHEBI:456216"/>
        <dbReference type="EC" id="2.7.10.2"/>
    </reaction>
</comment>
<evidence type="ECO:0000313" key="15">
    <source>
        <dbReference type="EMBL" id="ABM21383.1"/>
    </source>
</evidence>
<sequence>MGLFNRRRKRGTDETMQYGAKLITVAKPQNPVSEQFRTVKTNIDFTSVDHQIKALAFTSANISEGKSTVTVNVAVTMAQAGKKVLLIDADLHRPTLHQTFDIPNRVGLTTILTSHSNEVDMANIVKEDIIPNLSVMPAGPIPPNPAQLLGSNRMRAFLNMVKEHYDLVILDLAPVLEVSDTQILAGEMDGVVLVVRQGVTQKAGVERAIEMLNLTKTHVLGYVMNDVKTGPDGYGYGYGYGYSQEKDGETK</sequence>
<keyword evidence="7" id="KW-0418">Kinase</keyword>
<evidence type="ECO:0000256" key="4">
    <source>
        <dbReference type="ARBA" id="ARBA00019200"/>
    </source>
</evidence>
<dbReference type="UniPathway" id="UPA00934"/>
<evidence type="ECO:0000256" key="3">
    <source>
        <dbReference type="ARBA" id="ARBA00011903"/>
    </source>
</evidence>
<evidence type="ECO:0000256" key="9">
    <source>
        <dbReference type="ARBA" id="ARBA00022903"/>
    </source>
</evidence>
<evidence type="ECO:0000256" key="2">
    <source>
        <dbReference type="ARBA" id="ARBA00007316"/>
    </source>
</evidence>
<dbReference type="InterPro" id="IPR027417">
    <property type="entry name" value="P-loop_NTPase"/>
</dbReference>
<evidence type="ECO:0000256" key="5">
    <source>
        <dbReference type="ARBA" id="ARBA00022679"/>
    </source>
</evidence>
<dbReference type="Gene3D" id="3.40.50.300">
    <property type="entry name" value="P-loop containing nucleotide triphosphate hydrolases"/>
    <property type="match status" value="1"/>
</dbReference>
<organism evidence="15">
    <name type="scientific">Lactobacillus johnsonii</name>
    <dbReference type="NCBI Taxonomy" id="33959"/>
    <lineage>
        <taxon>Bacteria</taxon>
        <taxon>Bacillati</taxon>
        <taxon>Bacillota</taxon>
        <taxon>Bacilli</taxon>
        <taxon>Lactobacillales</taxon>
        <taxon>Lactobacillaceae</taxon>
        <taxon>Lactobacillus</taxon>
    </lineage>
</organism>
<keyword evidence="9" id="KW-0972">Capsule biogenesis/degradation</keyword>
<evidence type="ECO:0000256" key="7">
    <source>
        <dbReference type="ARBA" id="ARBA00022777"/>
    </source>
</evidence>
<evidence type="ECO:0000256" key="10">
    <source>
        <dbReference type="ARBA" id="ARBA00023137"/>
    </source>
</evidence>
<gene>
    <name evidence="15" type="ORF">ATCC33200LJ0003</name>
</gene>
<keyword evidence="6" id="KW-0547">Nucleotide-binding</keyword>
<dbReference type="RefSeq" id="WP_004894352.1">
    <property type="nucleotide sequence ID" value="NZ_JAIQXC010000001.1"/>
</dbReference>
<dbReference type="EMBL" id="EF138833">
    <property type="protein sequence ID" value="ABM21383.1"/>
    <property type="molecule type" value="Genomic_DNA"/>
</dbReference>
<keyword evidence="5" id="KW-0808">Transferase</keyword>
<dbReference type="PANTHER" id="PTHR32309:SF13">
    <property type="entry name" value="FERRIC ENTEROBACTIN TRANSPORT PROTEIN FEPE"/>
    <property type="match status" value="1"/>
</dbReference>
<dbReference type="PANTHER" id="PTHR32309">
    <property type="entry name" value="TYROSINE-PROTEIN KINASE"/>
    <property type="match status" value="1"/>
</dbReference>
<keyword evidence="10" id="KW-0829">Tyrosine-protein kinase</keyword>
<keyword evidence="11" id="KW-0270">Exopolysaccharide synthesis</keyword>
<dbReference type="GO" id="GO:0004715">
    <property type="term" value="F:non-membrane spanning protein tyrosine kinase activity"/>
    <property type="evidence" value="ECO:0007669"/>
    <property type="project" value="UniProtKB-EC"/>
</dbReference>
<comment type="function">
    <text evidence="12">Involved in the regulation of capsular polysaccharide biosynthesis. Autophosphorylation of CpsD attenuates its activity and reduces the level of encapsulation. May be part of a complex that directs the coordinated polymerization and export to the cell surface of the capsular polysaccharide.</text>
</comment>
<accession>A1YVA0</accession>
<protein>
    <recommendedName>
        <fullName evidence="4">Tyrosine-protein kinase CpsD</fullName>
        <ecNumber evidence="3">2.7.10.2</ecNumber>
    </recommendedName>
</protein>
<proteinExistence type="inferred from homology"/>
<dbReference type="GO" id="GO:0042802">
    <property type="term" value="F:identical protein binding"/>
    <property type="evidence" value="ECO:0007669"/>
    <property type="project" value="UniProtKB-ARBA"/>
</dbReference>
<dbReference type="AlphaFoldDB" id="A1YVA0"/>
<evidence type="ECO:0000256" key="12">
    <source>
        <dbReference type="ARBA" id="ARBA00024964"/>
    </source>
</evidence>
<dbReference type="Pfam" id="PF13614">
    <property type="entry name" value="AAA_31"/>
    <property type="match status" value="1"/>
</dbReference>
<name>A1YVA0_LACJH</name>
<dbReference type="SUPFAM" id="SSF52540">
    <property type="entry name" value="P-loop containing nucleoside triphosphate hydrolases"/>
    <property type="match status" value="1"/>
</dbReference>
<evidence type="ECO:0000256" key="13">
    <source>
        <dbReference type="ARBA" id="ARBA00051245"/>
    </source>
</evidence>
<dbReference type="InterPro" id="IPR050445">
    <property type="entry name" value="Bact_polysacc_biosynth/exp"/>
</dbReference>
<dbReference type="GO" id="GO:0005524">
    <property type="term" value="F:ATP binding"/>
    <property type="evidence" value="ECO:0007669"/>
    <property type="project" value="UniProtKB-KW"/>
</dbReference>
<dbReference type="FunFam" id="3.40.50.300:FF:000527">
    <property type="entry name" value="Tyrosine-protein kinase etk"/>
    <property type="match status" value="1"/>
</dbReference>
<dbReference type="EC" id="2.7.10.2" evidence="3"/>
<evidence type="ECO:0000259" key="14">
    <source>
        <dbReference type="Pfam" id="PF13614"/>
    </source>
</evidence>
<evidence type="ECO:0000256" key="1">
    <source>
        <dbReference type="ARBA" id="ARBA00005132"/>
    </source>
</evidence>
<dbReference type="GO" id="GO:0005886">
    <property type="term" value="C:plasma membrane"/>
    <property type="evidence" value="ECO:0007669"/>
    <property type="project" value="UniProtKB-ARBA"/>
</dbReference>
<feature type="domain" description="AAA" evidence="14">
    <location>
        <begin position="65"/>
        <end position="217"/>
    </location>
</feature>
<dbReference type="InterPro" id="IPR025669">
    <property type="entry name" value="AAA_dom"/>
</dbReference>